<gene>
    <name evidence="2" type="ORF">GCM10009767_06830</name>
</gene>
<evidence type="ECO:0000313" key="2">
    <source>
        <dbReference type="EMBL" id="GAA1750554.1"/>
    </source>
</evidence>
<dbReference type="EMBL" id="BAAAOA010000008">
    <property type="protein sequence ID" value="GAA1750554.1"/>
    <property type="molecule type" value="Genomic_DNA"/>
</dbReference>
<accession>A0ABN2K8G3</accession>
<feature type="compositionally biased region" description="Low complexity" evidence="1">
    <location>
        <begin position="104"/>
        <end position="114"/>
    </location>
</feature>
<feature type="region of interest" description="Disordered" evidence="1">
    <location>
        <begin position="97"/>
        <end position="121"/>
    </location>
</feature>
<organism evidence="2 3">
    <name type="scientific">Kocuria aegyptia</name>
    <dbReference type="NCBI Taxonomy" id="330943"/>
    <lineage>
        <taxon>Bacteria</taxon>
        <taxon>Bacillati</taxon>
        <taxon>Actinomycetota</taxon>
        <taxon>Actinomycetes</taxon>
        <taxon>Micrococcales</taxon>
        <taxon>Micrococcaceae</taxon>
        <taxon>Kocuria</taxon>
    </lineage>
</organism>
<comment type="caution">
    <text evidence="2">The sequence shown here is derived from an EMBL/GenBank/DDBJ whole genome shotgun (WGS) entry which is preliminary data.</text>
</comment>
<name>A0ABN2K8G3_9MICC</name>
<keyword evidence="3" id="KW-1185">Reference proteome</keyword>
<protein>
    <recommendedName>
        <fullName evidence="4">STAS domain-containing protein</fullName>
    </recommendedName>
</protein>
<dbReference type="Proteomes" id="UP001501204">
    <property type="component" value="Unassembled WGS sequence"/>
</dbReference>
<evidence type="ECO:0008006" key="4">
    <source>
        <dbReference type="Google" id="ProtNLM"/>
    </source>
</evidence>
<sequence length="121" mass="12633">MDHKLSVLVQVDLQAQDVHLVIVGCVTEANQHALHPVVARARTLISSMTVTVDLTGAAHLEAVAVELLRAAIHHDHALSGAGPVEILVPAALSDHPPVPHHANTLTGGTRTRTGSPVLRAA</sequence>
<dbReference type="RefSeq" id="WP_344119819.1">
    <property type="nucleotide sequence ID" value="NZ_BAAAOA010000008.1"/>
</dbReference>
<evidence type="ECO:0000313" key="3">
    <source>
        <dbReference type="Proteomes" id="UP001501204"/>
    </source>
</evidence>
<proteinExistence type="predicted"/>
<evidence type="ECO:0000256" key="1">
    <source>
        <dbReference type="SAM" id="MobiDB-lite"/>
    </source>
</evidence>
<reference evidence="2 3" key="1">
    <citation type="journal article" date="2019" name="Int. J. Syst. Evol. Microbiol.">
        <title>The Global Catalogue of Microorganisms (GCM) 10K type strain sequencing project: providing services to taxonomists for standard genome sequencing and annotation.</title>
        <authorList>
            <consortium name="The Broad Institute Genomics Platform"/>
            <consortium name="The Broad Institute Genome Sequencing Center for Infectious Disease"/>
            <person name="Wu L."/>
            <person name="Ma J."/>
        </authorList>
    </citation>
    <scope>NUCLEOTIDE SEQUENCE [LARGE SCALE GENOMIC DNA]</scope>
    <source>
        <strain evidence="2 3">JCM 14735</strain>
    </source>
</reference>